<feature type="region of interest" description="Disordered" evidence="1">
    <location>
        <begin position="1"/>
        <end position="104"/>
    </location>
</feature>
<dbReference type="Proteomes" id="UP000620124">
    <property type="component" value="Unassembled WGS sequence"/>
</dbReference>
<dbReference type="EMBL" id="JACAZI010000025">
    <property type="protein sequence ID" value="KAF7334910.1"/>
    <property type="molecule type" value="Genomic_DNA"/>
</dbReference>
<gene>
    <name evidence="2" type="ORF">MVEN_02240700</name>
</gene>
<name>A0A8H6X6C8_9AGAR</name>
<protein>
    <submittedName>
        <fullName evidence="2">Uncharacterized protein</fullName>
    </submittedName>
</protein>
<organism evidence="2 3">
    <name type="scientific">Mycena venus</name>
    <dbReference type="NCBI Taxonomy" id="2733690"/>
    <lineage>
        <taxon>Eukaryota</taxon>
        <taxon>Fungi</taxon>
        <taxon>Dikarya</taxon>
        <taxon>Basidiomycota</taxon>
        <taxon>Agaricomycotina</taxon>
        <taxon>Agaricomycetes</taxon>
        <taxon>Agaricomycetidae</taxon>
        <taxon>Agaricales</taxon>
        <taxon>Marasmiineae</taxon>
        <taxon>Mycenaceae</taxon>
        <taxon>Mycena</taxon>
    </lineage>
</organism>
<evidence type="ECO:0000256" key="1">
    <source>
        <dbReference type="SAM" id="MobiDB-lite"/>
    </source>
</evidence>
<reference evidence="2" key="1">
    <citation type="submission" date="2020-05" db="EMBL/GenBank/DDBJ databases">
        <title>Mycena genomes resolve the evolution of fungal bioluminescence.</title>
        <authorList>
            <person name="Tsai I.J."/>
        </authorList>
    </citation>
    <scope>NUCLEOTIDE SEQUENCE</scope>
    <source>
        <strain evidence="2">CCC161011</strain>
    </source>
</reference>
<proteinExistence type="predicted"/>
<accession>A0A8H6X6C8</accession>
<sequence>MWAVAGTNPLPSNLGSPLPRRLAASAVARRDSITELPSTTQGHRAPNIPPPAGLNSAPPGTFTVPTANIPLPAGVNSAPPMPTSDLPPLANPPPLATASTEPEL</sequence>
<feature type="compositionally biased region" description="Low complexity" evidence="1">
    <location>
        <begin position="8"/>
        <end position="22"/>
    </location>
</feature>
<dbReference type="AlphaFoldDB" id="A0A8H6X6C8"/>
<keyword evidence="3" id="KW-1185">Reference proteome</keyword>
<comment type="caution">
    <text evidence="2">The sequence shown here is derived from an EMBL/GenBank/DDBJ whole genome shotgun (WGS) entry which is preliminary data.</text>
</comment>
<evidence type="ECO:0000313" key="2">
    <source>
        <dbReference type="EMBL" id="KAF7334910.1"/>
    </source>
</evidence>
<evidence type="ECO:0000313" key="3">
    <source>
        <dbReference type="Proteomes" id="UP000620124"/>
    </source>
</evidence>